<evidence type="ECO:0000256" key="8">
    <source>
        <dbReference type="ARBA" id="ARBA00023136"/>
    </source>
</evidence>
<feature type="domain" description="General secretion pathway GspH" evidence="12">
    <location>
        <begin position="44"/>
        <end position="154"/>
    </location>
</feature>
<proteinExistence type="inferred from homology"/>
<evidence type="ECO:0000313" key="13">
    <source>
        <dbReference type="EMBL" id="MCS4556285.1"/>
    </source>
</evidence>
<evidence type="ECO:0000256" key="9">
    <source>
        <dbReference type="ARBA" id="ARBA00025772"/>
    </source>
</evidence>
<evidence type="ECO:0000256" key="10">
    <source>
        <dbReference type="ARBA" id="ARBA00030775"/>
    </source>
</evidence>
<keyword evidence="5" id="KW-0997">Cell inner membrane</keyword>
<evidence type="ECO:0000256" key="6">
    <source>
        <dbReference type="ARBA" id="ARBA00022692"/>
    </source>
</evidence>
<comment type="caution">
    <text evidence="13">The sequence shown here is derived from an EMBL/GenBank/DDBJ whole genome shotgun (WGS) entry which is preliminary data.</text>
</comment>
<evidence type="ECO:0000256" key="1">
    <source>
        <dbReference type="ARBA" id="ARBA00004377"/>
    </source>
</evidence>
<evidence type="ECO:0000256" key="3">
    <source>
        <dbReference type="ARBA" id="ARBA00022475"/>
    </source>
</evidence>
<name>A0ABT2FIY6_9GAMM</name>
<keyword evidence="3" id="KW-1003">Cell membrane</keyword>
<keyword evidence="4" id="KW-0488">Methylation</keyword>
<evidence type="ECO:0000313" key="14">
    <source>
        <dbReference type="Proteomes" id="UP001201549"/>
    </source>
</evidence>
<dbReference type="RefSeq" id="WP_238895688.1">
    <property type="nucleotide sequence ID" value="NZ_JAKOGG010000004.1"/>
</dbReference>
<dbReference type="SUPFAM" id="SSF54523">
    <property type="entry name" value="Pili subunits"/>
    <property type="match status" value="1"/>
</dbReference>
<accession>A0ABT2FIY6</accession>
<dbReference type="InterPro" id="IPR012902">
    <property type="entry name" value="N_methyl_site"/>
</dbReference>
<evidence type="ECO:0000259" key="12">
    <source>
        <dbReference type="Pfam" id="PF12019"/>
    </source>
</evidence>
<dbReference type="Pfam" id="PF07963">
    <property type="entry name" value="N_methyl"/>
    <property type="match status" value="1"/>
</dbReference>
<keyword evidence="8 11" id="KW-0472">Membrane</keyword>
<evidence type="ECO:0000256" key="2">
    <source>
        <dbReference type="ARBA" id="ARBA00021549"/>
    </source>
</evidence>
<keyword evidence="14" id="KW-1185">Reference proteome</keyword>
<dbReference type="InterPro" id="IPR045584">
    <property type="entry name" value="Pilin-like"/>
</dbReference>
<evidence type="ECO:0000256" key="4">
    <source>
        <dbReference type="ARBA" id="ARBA00022481"/>
    </source>
</evidence>
<dbReference type="NCBIfam" id="TIGR02532">
    <property type="entry name" value="IV_pilin_GFxxxE"/>
    <property type="match status" value="1"/>
</dbReference>
<dbReference type="Pfam" id="PF12019">
    <property type="entry name" value="GspH"/>
    <property type="match status" value="1"/>
</dbReference>
<keyword evidence="6 11" id="KW-0812">Transmembrane</keyword>
<dbReference type="Gene3D" id="3.55.40.10">
    <property type="entry name" value="minor pseudopilin epsh domain"/>
    <property type="match status" value="1"/>
</dbReference>
<feature type="transmembrane region" description="Helical" evidence="11">
    <location>
        <begin position="7"/>
        <end position="28"/>
    </location>
</feature>
<evidence type="ECO:0000256" key="7">
    <source>
        <dbReference type="ARBA" id="ARBA00022989"/>
    </source>
</evidence>
<sequence>MRKMPNGFTLVELMVTIAVAAILLTVGVPSLKSLYDAYRGNSEISRIQQALSFARNQAISYGAPVAVCPNNNGTSCGSDWQSGLLIYATTTADTATVSKVLKVVEGFNSSDRIAGGKIVFRPDGLTSNTAQVSFIYCPNGERSGSRSINVSSSGMIRYGDDDQTCGS</sequence>
<evidence type="ECO:0000256" key="11">
    <source>
        <dbReference type="SAM" id="Phobius"/>
    </source>
</evidence>
<keyword evidence="7 11" id="KW-1133">Transmembrane helix</keyword>
<dbReference type="InterPro" id="IPR022346">
    <property type="entry name" value="T2SS_GspH"/>
</dbReference>
<evidence type="ECO:0000256" key="5">
    <source>
        <dbReference type="ARBA" id="ARBA00022519"/>
    </source>
</evidence>
<dbReference type="Proteomes" id="UP001201549">
    <property type="component" value="Unassembled WGS sequence"/>
</dbReference>
<comment type="similarity">
    <text evidence="9">Belongs to the GSP H family.</text>
</comment>
<protein>
    <recommendedName>
        <fullName evidence="2">Type II secretion system protein H</fullName>
    </recommendedName>
    <alternativeName>
        <fullName evidence="10">General secretion pathway protein H</fullName>
    </alternativeName>
</protein>
<gene>
    <name evidence="13" type="ORF">L9G74_07545</name>
</gene>
<organism evidence="13 14">
    <name type="scientific">Shewanella electrica</name>
    <dbReference type="NCBI Taxonomy" id="515560"/>
    <lineage>
        <taxon>Bacteria</taxon>
        <taxon>Pseudomonadati</taxon>
        <taxon>Pseudomonadota</taxon>
        <taxon>Gammaproteobacteria</taxon>
        <taxon>Alteromonadales</taxon>
        <taxon>Shewanellaceae</taxon>
        <taxon>Shewanella</taxon>
    </lineage>
</organism>
<comment type="subcellular location">
    <subcellularLocation>
        <location evidence="1">Cell inner membrane</location>
        <topology evidence="1">Single-pass membrane protein</topology>
    </subcellularLocation>
</comment>
<reference evidence="14" key="1">
    <citation type="submission" date="2023-07" db="EMBL/GenBank/DDBJ databases">
        <title>Shewanella mangrovi sp. nov., an acetaldehyde- degrading bacterium isolated from mangrove sediment.</title>
        <authorList>
            <person name="Liu Y."/>
        </authorList>
    </citation>
    <scope>NUCLEOTIDE SEQUENCE [LARGE SCALE GENOMIC DNA]</scope>
    <source>
        <strain evidence="14">C32</strain>
    </source>
</reference>
<dbReference type="EMBL" id="JAKOGG010000004">
    <property type="protein sequence ID" value="MCS4556285.1"/>
    <property type="molecule type" value="Genomic_DNA"/>
</dbReference>